<proteinExistence type="predicted"/>
<dbReference type="Proteomes" id="UP001221898">
    <property type="component" value="Unassembled WGS sequence"/>
</dbReference>
<accession>A0AAD7WEF2</accession>
<comment type="caution">
    <text evidence="2">The sequence shown here is derived from an EMBL/GenBank/DDBJ whole genome shotgun (WGS) entry which is preliminary data.</text>
</comment>
<reference evidence="2" key="1">
    <citation type="journal article" date="2023" name="Science">
        <title>Genome structures resolve the early diversification of teleost fishes.</title>
        <authorList>
            <person name="Parey E."/>
            <person name="Louis A."/>
            <person name="Montfort J."/>
            <person name="Bouchez O."/>
            <person name="Roques C."/>
            <person name="Iampietro C."/>
            <person name="Lluch J."/>
            <person name="Castinel A."/>
            <person name="Donnadieu C."/>
            <person name="Desvignes T."/>
            <person name="Floi Bucao C."/>
            <person name="Jouanno E."/>
            <person name="Wen M."/>
            <person name="Mejri S."/>
            <person name="Dirks R."/>
            <person name="Jansen H."/>
            <person name="Henkel C."/>
            <person name="Chen W.J."/>
            <person name="Zahm M."/>
            <person name="Cabau C."/>
            <person name="Klopp C."/>
            <person name="Thompson A.W."/>
            <person name="Robinson-Rechavi M."/>
            <person name="Braasch I."/>
            <person name="Lecointre G."/>
            <person name="Bobe J."/>
            <person name="Postlethwait J.H."/>
            <person name="Berthelot C."/>
            <person name="Roest Crollius H."/>
            <person name="Guiguen Y."/>
        </authorList>
    </citation>
    <scope>NUCLEOTIDE SEQUENCE</scope>
    <source>
        <strain evidence="2">NC1722</strain>
    </source>
</reference>
<dbReference type="AlphaFoldDB" id="A0AAD7WEF2"/>
<organism evidence="2 3">
    <name type="scientific">Aldrovandia affinis</name>
    <dbReference type="NCBI Taxonomy" id="143900"/>
    <lineage>
        <taxon>Eukaryota</taxon>
        <taxon>Metazoa</taxon>
        <taxon>Chordata</taxon>
        <taxon>Craniata</taxon>
        <taxon>Vertebrata</taxon>
        <taxon>Euteleostomi</taxon>
        <taxon>Actinopterygii</taxon>
        <taxon>Neopterygii</taxon>
        <taxon>Teleostei</taxon>
        <taxon>Notacanthiformes</taxon>
        <taxon>Halosauridae</taxon>
        <taxon>Aldrovandia</taxon>
    </lineage>
</organism>
<evidence type="ECO:0000313" key="3">
    <source>
        <dbReference type="Proteomes" id="UP001221898"/>
    </source>
</evidence>
<evidence type="ECO:0000256" key="1">
    <source>
        <dbReference type="SAM" id="MobiDB-lite"/>
    </source>
</evidence>
<feature type="region of interest" description="Disordered" evidence="1">
    <location>
        <begin position="95"/>
        <end position="117"/>
    </location>
</feature>
<sequence>MNSMLLPLPLASGWGRCGPPKVNPGTRSSEPQDGVSPWGERDGGAGRAAGTLYPEVSVLSEVWDAIDWITIVLIGAAFVWLPARAGAEPPVPSEMPLTHVPLPTPGAGWHGRGRRRSQDLRKKLLFVHPPGA</sequence>
<keyword evidence="3" id="KW-1185">Reference proteome</keyword>
<gene>
    <name evidence="2" type="ORF">AAFF_G00060580</name>
</gene>
<name>A0AAD7WEF2_9TELE</name>
<dbReference type="EMBL" id="JAINUG010000136">
    <property type="protein sequence ID" value="KAJ8393585.1"/>
    <property type="molecule type" value="Genomic_DNA"/>
</dbReference>
<protein>
    <submittedName>
        <fullName evidence="2">Uncharacterized protein</fullName>
    </submittedName>
</protein>
<feature type="region of interest" description="Disordered" evidence="1">
    <location>
        <begin position="16"/>
        <end position="46"/>
    </location>
</feature>
<evidence type="ECO:0000313" key="2">
    <source>
        <dbReference type="EMBL" id="KAJ8393585.1"/>
    </source>
</evidence>